<organism evidence="9 10">
    <name type="scientific">Comamonas denitrificans</name>
    <dbReference type="NCBI Taxonomy" id="117506"/>
    <lineage>
        <taxon>Bacteria</taxon>
        <taxon>Pseudomonadati</taxon>
        <taxon>Pseudomonadota</taxon>
        <taxon>Betaproteobacteria</taxon>
        <taxon>Burkholderiales</taxon>
        <taxon>Comamonadaceae</taxon>
        <taxon>Comamonas</taxon>
    </lineage>
</organism>
<evidence type="ECO:0000256" key="7">
    <source>
        <dbReference type="SAM" id="Phobius"/>
    </source>
</evidence>
<evidence type="ECO:0000256" key="4">
    <source>
        <dbReference type="ARBA" id="ARBA00022989"/>
    </source>
</evidence>
<sequence>MEQNLAQRGNLALADNAQLKTSTKNHPSQTAAPPMAAATLPGDFVIWLLVLLEMTTFAILFMGFAGAKLAQPEVFAAGQAKLALWSGAVNTVLLVSASACAAWALHAVRTQRNRQGSHWLLGALALGIGFLVVKSIEYWQKWQLGLDFANNTFDMLYVMLTGFHFLHALVGCVLFALVWAPTRSGKYTPDNCSTLETVTVFWHMVDLLWMILFPLVYVLR</sequence>
<keyword evidence="10" id="KW-1185">Reference proteome</keyword>
<protein>
    <submittedName>
        <fullName evidence="9">Cytochrome c oxidase subunit 3 family protein</fullName>
    </submittedName>
</protein>
<dbReference type="GO" id="GO:0004129">
    <property type="term" value="F:cytochrome-c oxidase activity"/>
    <property type="evidence" value="ECO:0007669"/>
    <property type="project" value="InterPro"/>
</dbReference>
<dbReference type="InterPro" id="IPR035973">
    <property type="entry name" value="Cyt_c_oxidase_su3-like_sf"/>
</dbReference>
<evidence type="ECO:0000259" key="8">
    <source>
        <dbReference type="PROSITE" id="PS50253"/>
    </source>
</evidence>
<dbReference type="InterPro" id="IPR000298">
    <property type="entry name" value="Cyt_c_oxidase-like_su3"/>
</dbReference>
<dbReference type="PROSITE" id="PS50253">
    <property type="entry name" value="COX3"/>
    <property type="match status" value="1"/>
</dbReference>
<dbReference type="PANTHER" id="PTHR11403:SF6">
    <property type="entry name" value="NITRIC OXIDE REDUCTASE SUBUNIT E"/>
    <property type="match status" value="1"/>
</dbReference>
<keyword evidence="5 7" id="KW-0472">Membrane</keyword>
<evidence type="ECO:0000313" key="9">
    <source>
        <dbReference type="EMBL" id="MBO1249185.1"/>
    </source>
</evidence>
<comment type="subcellular location">
    <subcellularLocation>
        <location evidence="6">Cell membrane</location>
        <topology evidence="6">Multi-pass membrane protein</topology>
    </subcellularLocation>
    <subcellularLocation>
        <location evidence="1">Membrane</location>
        <topology evidence="1">Multi-pass membrane protein</topology>
    </subcellularLocation>
</comment>
<name>A0A939GUE2_9BURK</name>
<feature type="transmembrane region" description="Helical" evidence="7">
    <location>
        <begin position="82"/>
        <end position="105"/>
    </location>
</feature>
<gene>
    <name evidence="9" type="ORF">J1777_04930</name>
</gene>
<dbReference type="InterPro" id="IPR013833">
    <property type="entry name" value="Cyt_c_oxidase_su3_a-hlx"/>
</dbReference>
<dbReference type="EMBL" id="JAFNME010000007">
    <property type="protein sequence ID" value="MBO1249185.1"/>
    <property type="molecule type" value="Genomic_DNA"/>
</dbReference>
<comment type="similarity">
    <text evidence="2 6">Belongs to the cytochrome c oxidase subunit 3 family.</text>
</comment>
<feature type="transmembrane region" description="Helical" evidence="7">
    <location>
        <begin position="200"/>
        <end position="219"/>
    </location>
</feature>
<dbReference type="InterPro" id="IPR024791">
    <property type="entry name" value="Cyt_c/ubiquinol_Oxase_su3"/>
</dbReference>
<dbReference type="Proteomes" id="UP000664731">
    <property type="component" value="Unassembled WGS sequence"/>
</dbReference>
<dbReference type="GO" id="GO:0019646">
    <property type="term" value="P:aerobic electron transport chain"/>
    <property type="evidence" value="ECO:0007669"/>
    <property type="project" value="InterPro"/>
</dbReference>
<reference evidence="9" key="1">
    <citation type="submission" date="2021-03" db="EMBL/GenBank/DDBJ databases">
        <title>Comamonas denitrificans.</title>
        <authorList>
            <person name="Finster K."/>
        </authorList>
    </citation>
    <scope>NUCLEOTIDE SEQUENCE</scope>
    <source>
        <strain evidence="9">MM2021_4</strain>
    </source>
</reference>
<proteinExistence type="inferred from homology"/>
<feature type="domain" description="Heme-copper oxidase subunit III family profile" evidence="8">
    <location>
        <begin position="46"/>
        <end position="220"/>
    </location>
</feature>
<feature type="transmembrane region" description="Helical" evidence="7">
    <location>
        <begin position="117"/>
        <end position="136"/>
    </location>
</feature>
<evidence type="ECO:0000256" key="5">
    <source>
        <dbReference type="ARBA" id="ARBA00023136"/>
    </source>
</evidence>
<dbReference type="SUPFAM" id="SSF81452">
    <property type="entry name" value="Cytochrome c oxidase subunit III-like"/>
    <property type="match status" value="1"/>
</dbReference>
<dbReference type="GO" id="GO:0005886">
    <property type="term" value="C:plasma membrane"/>
    <property type="evidence" value="ECO:0007669"/>
    <property type="project" value="UniProtKB-SubCell"/>
</dbReference>
<dbReference type="Pfam" id="PF00510">
    <property type="entry name" value="COX3"/>
    <property type="match status" value="1"/>
</dbReference>
<feature type="transmembrane region" description="Helical" evidence="7">
    <location>
        <begin position="156"/>
        <end position="180"/>
    </location>
</feature>
<dbReference type="Gene3D" id="1.20.120.80">
    <property type="entry name" value="Cytochrome c oxidase, subunit III, four-helix bundle"/>
    <property type="match status" value="1"/>
</dbReference>
<keyword evidence="3 6" id="KW-0812">Transmembrane</keyword>
<evidence type="ECO:0000256" key="2">
    <source>
        <dbReference type="ARBA" id="ARBA00010581"/>
    </source>
</evidence>
<feature type="transmembrane region" description="Helical" evidence="7">
    <location>
        <begin position="44"/>
        <end position="70"/>
    </location>
</feature>
<evidence type="ECO:0000313" key="10">
    <source>
        <dbReference type="Proteomes" id="UP000664731"/>
    </source>
</evidence>
<comment type="caution">
    <text evidence="9">The sequence shown here is derived from an EMBL/GenBank/DDBJ whole genome shotgun (WGS) entry which is preliminary data.</text>
</comment>
<dbReference type="PANTHER" id="PTHR11403">
    <property type="entry name" value="CYTOCHROME C OXIDASE SUBUNIT III"/>
    <property type="match status" value="1"/>
</dbReference>
<evidence type="ECO:0000256" key="1">
    <source>
        <dbReference type="ARBA" id="ARBA00004141"/>
    </source>
</evidence>
<dbReference type="AlphaFoldDB" id="A0A939GUE2"/>
<dbReference type="CDD" id="cd02862">
    <property type="entry name" value="NorE_like"/>
    <property type="match status" value="1"/>
</dbReference>
<evidence type="ECO:0000256" key="6">
    <source>
        <dbReference type="RuleBase" id="RU003376"/>
    </source>
</evidence>
<keyword evidence="4 7" id="KW-1133">Transmembrane helix</keyword>
<evidence type="ECO:0000256" key="3">
    <source>
        <dbReference type="ARBA" id="ARBA00022692"/>
    </source>
</evidence>
<accession>A0A939GUE2</accession>